<sequence>MAAVIIHSDFRAQEEELYHCFHFFPSICHEVMGPDAMILAFLILSFKPDFSLSSFTLIKRFFRSSSLSAIRAISSYLKWLTFQMKTLRLRELVSVLTSLPAQAERPQSGLPTPALHHQACITVLQHSFVCSVRFAERM</sequence>
<evidence type="ECO:0000313" key="1">
    <source>
        <dbReference type="EMBL" id="CAI9179254.1"/>
    </source>
</evidence>
<gene>
    <name evidence="1" type="ORF">MRATA1EN1_LOCUS28216</name>
</gene>
<accession>A0ABN8ZZV3</accession>
<dbReference type="Proteomes" id="UP001176941">
    <property type="component" value="Chromosome 9"/>
</dbReference>
<proteinExistence type="predicted"/>
<evidence type="ECO:0000313" key="2">
    <source>
        <dbReference type="Proteomes" id="UP001176941"/>
    </source>
</evidence>
<dbReference type="EMBL" id="OX459945">
    <property type="protein sequence ID" value="CAI9179254.1"/>
    <property type="molecule type" value="Genomic_DNA"/>
</dbReference>
<organism evidence="1 2">
    <name type="scientific">Rangifer tarandus platyrhynchus</name>
    <name type="common">Svalbard reindeer</name>
    <dbReference type="NCBI Taxonomy" id="3082113"/>
    <lineage>
        <taxon>Eukaryota</taxon>
        <taxon>Metazoa</taxon>
        <taxon>Chordata</taxon>
        <taxon>Craniata</taxon>
        <taxon>Vertebrata</taxon>
        <taxon>Euteleostomi</taxon>
        <taxon>Mammalia</taxon>
        <taxon>Eutheria</taxon>
        <taxon>Laurasiatheria</taxon>
        <taxon>Artiodactyla</taxon>
        <taxon>Ruminantia</taxon>
        <taxon>Pecora</taxon>
        <taxon>Cervidae</taxon>
        <taxon>Odocoileinae</taxon>
        <taxon>Rangifer</taxon>
    </lineage>
</organism>
<reference evidence="1" key="1">
    <citation type="submission" date="2023-04" db="EMBL/GenBank/DDBJ databases">
        <authorList>
            <consortium name="ELIXIR-Norway"/>
        </authorList>
    </citation>
    <scope>NUCLEOTIDE SEQUENCE [LARGE SCALE GENOMIC DNA]</scope>
</reference>
<name>A0ABN8ZZV3_RANTA</name>
<keyword evidence="2" id="KW-1185">Reference proteome</keyword>
<protein>
    <submittedName>
        <fullName evidence="1">Uncharacterized protein</fullName>
    </submittedName>
</protein>